<feature type="compositionally biased region" description="Basic and acidic residues" evidence="1">
    <location>
        <begin position="83"/>
        <end position="94"/>
    </location>
</feature>
<reference evidence="3 4" key="1">
    <citation type="submission" date="2016-06" db="EMBL/GenBank/DDBJ databases">
        <authorList>
            <person name="Rodrigo-Torres L."/>
            <person name="Arahal D.R."/>
        </authorList>
    </citation>
    <scope>NUCLEOTIDE SEQUENCE [LARGE SCALE GENOMIC DNA]</scope>
    <source>
        <strain evidence="3 4">CECT 5116</strain>
    </source>
</reference>
<reference evidence="2 5" key="2">
    <citation type="submission" date="2016-06" db="EMBL/GenBank/DDBJ databases">
        <authorList>
            <person name="Kjaerup R.B."/>
            <person name="Dalgaard T.S."/>
            <person name="Juul-Madsen H.R."/>
        </authorList>
    </citation>
    <scope>NUCLEOTIDE SEQUENCE [LARGE SCALE GENOMIC DNA]</scope>
    <source>
        <strain evidence="2 5">CECT 5115</strain>
    </source>
</reference>
<dbReference type="OrthoDB" id="6093454at2"/>
<dbReference type="Proteomes" id="UP000092840">
    <property type="component" value="Unassembled WGS sequence"/>
</dbReference>
<name>A0A1C3JT69_9GAMM</name>
<evidence type="ECO:0000313" key="4">
    <source>
        <dbReference type="Proteomes" id="UP000092840"/>
    </source>
</evidence>
<dbReference type="EMBL" id="FLRB01000017">
    <property type="protein sequence ID" value="SBT22367.1"/>
    <property type="molecule type" value="Genomic_DNA"/>
</dbReference>
<evidence type="ECO:0000313" key="5">
    <source>
        <dbReference type="Proteomes" id="UP000092871"/>
    </source>
</evidence>
<feature type="compositionally biased region" description="Low complexity" evidence="1">
    <location>
        <begin position="128"/>
        <end position="141"/>
    </location>
</feature>
<evidence type="ECO:0000313" key="2">
    <source>
        <dbReference type="EMBL" id="SBT18317.1"/>
    </source>
</evidence>
<dbReference type="RefSeq" id="WP_067036936.1">
    <property type="nucleotide sequence ID" value="NZ_FLRA01000018.1"/>
</dbReference>
<gene>
    <name evidence="2" type="ORF">MGA5115_02439</name>
    <name evidence="3" type="ORF">MGA5116_02984</name>
</gene>
<dbReference type="EMBL" id="FLRA01000018">
    <property type="protein sequence ID" value="SBT18317.1"/>
    <property type="molecule type" value="Genomic_DNA"/>
</dbReference>
<protein>
    <submittedName>
        <fullName evidence="2">Uncharacterized protein</fullName>
    </submittedName>
</protein>
<feature type="region of interest" description="Disordered" evidence="1">
    <location>
        <begin position="76"/>
        <end position="96"/>
    </location>
</feature>
<keyword evidence="4" id="KW-1185">Reference proteome</keyword>
<dbReference type="Proteomes" id="UP000092871">
    <property type="component" value="Unassembled WGS sequence"/>
</dbReference>
<evidence type="ECO:0000313" key="3">
    <source>
        <dbReference type="EMBL" id="SBT22367.1"/>
    </source>
</evidence>
<proteinExistence type="predicted"/>
<feature type="region of interest" description="Disordered" evidence="1">
    <location>
        <begin position="126"/>
        <end position="146"/>
    </location>
</feature>
<sequence length="596" mass="68636">MSLRRKKKAIGKVIKLLNLATSTNSSESSMALRHAESIILQNGLVQGDIPMYQLCDRNMLFKVSWNGVPRHAKVSRPVVTESHAQRRFSERPADPNRTYANARTILDDFEEGLNFNDSSESFMETKVSSSQDDQQQECCSEAPVDELQDPFDQADIDDLENESFDSDEGFVSQEDKSFNQTDSMNCTAFESNMMDSEKQEIIDNVASETEKMDSQTVHNETHVADEAAGQSNDERVYSHDNVINAASAFRPSGEQFKETLRNQYSSSNPDVPFEEDSYWAKVHGLLMDFDESDMLVEIDGLEGQLSLAQESLKEKRSERVTVEQEEQRERSERARIEQSFEEAMERAFQARARAYEVWESKRSQMRMDSMRAEQDAQQGFQELSDRLSHRKDQYTQHLQLKEDYRAAKIMHELRRHLALAASGDEQAKASYETVISIMSESGLSLRDLEFSDIRNKSLFIRLLERESAQVSDVHQRELYTEEMLDKFLVMSRQEKPSKPSENPVERVERLLKGIEGVGHFESQKVMVQVLKLMEDHQISVRDLDYACINKYSVFICLINWEAEQIHSLSEREQFTSSILEEYVQHSVQHPKSSQKA</sequence>
<evidence type="ECO:0000256" key="1">
    <source>
        <dbReference type="SAM" id="MobiDB-lite"/>
    </source>
</evidence>
<dbReference type="AlphaFoldDB" id="A0A1C3JT69"/>
<organism evidence="2 5">
    <name type="scientific">Marinomonas gallaica</name>
    <dbReference type="NCBI Taxonomy" id="1806667"/>
    <lineage>
        <taxon>Bacteria</taxon>
        <taxon>Pseudomonadati</taxon>
        <taxon>Pseudomonadota</taxon>
        <taxon>Gammaproteobacteria</taxon>
        <taxon>Oceanospirillales</taxon>
        <taxon>Oceanospirillaceae</taxon>
        <taxon>Marinomonas</taxon>
    </lineage>
</organism>
<accession>A0A1C3JT69</accession>
<feature type="region of interest" description="Disordered" evidence="1">
    <location>
        <begin position="312"/>
        <end position="334"/>
    </location>
</feature>